<accession>A0A4Z2I2C6</accession>
<feature type="compositionally biased region" description="Basic residues" evidence="1">
    <location>
        <begin position="46"/>
        <end position="63"/>
    </location>
</feature>
<evidence type="ECO:0000313" key="3">
    <source>
        <dbReference type="Proteomes" id="UP000314294"/>
    </source>
</evidence>
<dbReference type="Proteomes" id="UP000314294">
    <property type="component" value="Unassembled WGS sequence"/>
</dbReference>
<reference evidence="2 3" key="1">
    <citation type="submission" date="2019-03" db="EMBL/GenBank/DDBJ databases">
        <title>First draft genome of Liparis tanakae, snailfish: a comprehensive survey of snailfish specific genes.</title>
        <authorList>
            <person name="Kim W."/>
            <person name="Song I."/>
            <person name="Jeong J.-H."/>
            <person name="Kim D."/>
            <person name="Kim S."/>
            <person name="Ryu S."/>
            <person name="Song J.Y."/>
            <person name="Lee S.K."/>
        </authorList>
    </citation>
    <scope>NUCLEOTIDE SEQUENCE [LARGE SCALE GENOMIC DNA]</scope>
    <source>
        <tissue evidence="2">Muscle</tissue>
    </source>
</reference>
<gene>
    <name evidence="2" type="ORF">EYF80_018342</name>
</gene>
<organism evidence="2 3">
    <name type="scientific">Liparis tanakae</name>
    <name type="common">Tanaka's snailfish</name>
    <dbReference type="NCBI Taxonomy" id="230148"/>
    <lineage>
        <taxon>Eukaryota</taxon>
        <taxon>Metazoa</taxon>
        <taxon>Chordata</taxon>
        <taxon>Craniata</taxon>
        <taxon>Vertebrata</taxon>
        <taxon>Euteleostomi</taxon>
        <taxon>Actinopterygii</taxon>
        <taxon>Neopterygii</taxon>
        <taxon>Teleostei</taxon>
        <taxon>Neoteleostei</taxon>
        <taxon>Acanthomorphata</taxon>
        <taxon>Eupercaria</taxon>
        <taxon>Perciformes</taxon>
        <taxon>Cottioidei</taxon>
        <taxon>Cottales</taxon>
        <taxon>Liparidae</taxon>
        <taxon>Liparis</taxon>
    </lineage>
</organism>
<name>A0A4Z2I2C6_9TELE</name>
<keyword evidence="3" id="KW-1185">Reference proteome</keyword>
<proteinExistence type="predicted"/>
<comment type="caution">
    <text evidence="2">The sequence shown here is derived from an EMBL/GenBank/DDBJ whole genome shotgun (WGS) entry which is preliminary data.</text>
</comment>
<sequence length="69" mass="7903">MPDSCWERCIMRATNSCCRYTGDRTWEGTRYHGVTGSGVASYAPFRRYRPATRPKQGEKKKKREALGDA</sequence>
<evidence type="ECO:0000256" key="1">
    <source>
        <dbReference type="SAM" id="MobiDB-lite"/>
    </source>
</evidence>
<evidence type="ECO:0000313" key="2">
    <source>
        <dbReference type="EMBL" id="TNN71393.1"/>
    </source>
</evidence>
<protein>
    <submittedName>
        <fullName evidence="2">Uncharacterized protein</fullName>
    </submittedName>
</protein>
<dbReference type="EMBL" id="SRLO01000150">
    <property type="protein sequence ID" value="TNN71393.1"/>
    <property type="molecule type" value="Genomic_DNA"/>
</dbReference>
<feature type="region of interest" description="Disordered" evidence="1">
    <location>
        <begin position="46"/>
        <end position="69"/>
    </location>
</feature>
<dbReference type="AlphaFoldDB" id="A0A4Z2I2C6"/>